<dbReference type="Proteomes" id="UP000054928">
    <property type="component" value="Unassembled WGS sequence"/>
</dbReference>
<evidence type="ECO:0000256" key="5">
    <source>
        <dbReference type="ARBA" id="ARBA00022801"/>
    </source>
</evidence>
<sequence length="1075" mass="121149">MTDVETPLLWCIDERNVATRRGRIVRKVSERYLRDDLSCSLPNCALCSADDDASAATHVLGMTKTLLAESPRNGVYLLPSMKTVLLQMDVLEFSIKNSTKTTHDQGDSEVFADVLVLETVWEYVKRQDLGVYNRLRALLMNADRRFVVFANEHHRACFVQKKEVLPQGYRENKVEDIVTLETEDERNERAVTTAYNWYVDHLQKLDRMDVKILFLANDEEDLKQAQKFGLQDGMTIADFVKPVSTKYPELQDLLSASAAEEKEMSVEGVSTTKGRNRKQLYPEHLSAGELLAGIKNQRFFKGTLRCNRDHWLECHVLIHGTNGVKIPVLLQGREHINRAIDGDLVAIQVLPQDQWKKPSDAFAANGSIEDDEEDNEDIQSEQAGLAEPTVPLEQVALLQSDIKPAGRVVGIIERNWRKFCGSLEPPRDGAMLNASGSCLVVPVDRKVPKIKIQSRQLNTLMDKRILVAIDSWPAYSKYPLGHYVRTLGVIGDKETETNVLLIEHDIPCDQFSDEVMRCLPPEDWQITSLNSKGRRDLRDLPVCSIDPPNCKDIDDALHAKLLPNGHLQVGVHIADVTHFVPPGSALDEEAADRGTSTYLVDRRLDMLPGLLTTKLCSLTSTEDHFAFSVLWELKLVGDNDVEVIDVQFCKSIIRSIASLSYQQAQELLDDPDAGSVYGCDQKKVKKKQGKSDDQWKRRQILGSGIKTLNVIATRLRAKRIAAGALTLASPEVRFVLDTETQNPLDVQMYTLRDTNALVEEFMLLANITVAKKIVRHFPTFSMLRRHPAPSKRQFDLLCSQAKAVGVDLHVDTSKQLQDSLDSADINGNTMENKRKQSGLAINPYFNKLLRIMTTRCMMPASYFSSGEVAPSEFHHYGLAAPIYTHFTSPIRRYADVVVHRLLAAAIGVAPLPQYLENKSHLHEISDQLNRRHHAAQLAGRASVTLHTILYFQQYPTHTDAVITKVKKNGVGVLLPRFGIEGMIFVCEKGEEDDDKVVHFDGTHHTLTLVQQAHRKLQVFDRVRVKVYVASTYGNRQELKMDLLKEDDEEDDKVESEDQKLAEANLQAVRKKRKVA</sequence>
<dbReference type="InterPro" id="IPR033770">
    <property type="entry name" value="RRP44_S1"/>
</dbReference>
<feature type="domain" description="RNB" evidence="12">
    <location>
        <begin position="534"/>
        <end position="908"/>
    </location>
</feature>
<dbReference type="OMA" id="GQVMRNN"/>
<comment type="similarity">
    <text evidence="2 11">Belongs to the RNR ribonuclease family.</text>
</comment>
<dbReference type="PROSITE" id="PS01175">
    <property type="entry name" value="RIBONUCLEASE_II"/>
    <property type="match status" value="1"/>
</dbReference>
<dbReference type="GO" id="GO:0016075">
    <property type="term" value="P:rRNA catabolic process"/>
    <property type="evidence" value="ECO:0007669"/>
    <property type="project" value="TreeGrafter"/>
</dbReference>
<dbReference type="Pfam" id="PF17849">
    <property type="entry name" value="OB_Dis3"/>
    <property type="match status" value="1"/>
</dbReference>
<evidence type="ECO:0000256" key="7">
    <source>
        <dbReference type="ARBA" id="ARBA00022839"/>
    </source>
</evidence>
<dbReference type="InterPro" id="IPR041505">
    <property type="entry name" value="Dis3_CSD2"/>
</dbReference>
<dbReference type="GO" id="GO:0000175">
    <property type="term" value="F:3'-5'-RNA exonuclease activity"/>
    <property type="evidence" value="ECO:0007669"/>
    <property type="project" value="TreeGrafter"/>
</dbReference>
<keyword evidence="8" id="KW-0694">RNA-binding</keyword>
<evidence type="ECO:0000256" key="1">
    <source>
        <dbReference type="ARBA" id="ARBA00004123"/>
    </source>
</evidence>
<evidence type="ECO:0000259" key="12">
    <source>
        <dbReference type="SMART" id="SM00955"/>
    </source>
</evidence>
<evidence type="ECO:0000256" key="9">
    <source>
        <dbReference type="ARBA" id="ARBA00023242"/>
    </source>
</evidence>
<dbReference type="AlphaFoldDB" id="A0A0P1AMV5"/>
<dbReference type="Pfam" id="PF00773">
    <property type="entry name" value="RNB"/>
    <property type="match status" value="1"/>
</dbReference>
<dbReference type="InterPro" id="IPR022966">
    <property type="entry name" value="RNase_II/R_CS"/>
</dbReference>
<dbReference type="InterPro" id="IPR033771">
    <property type="entry name" value="Rrp44_CSD1"/>
</dbReference>
<dbReference type="EMBL" id="CCYD01000610">
    <property type="protein sequence ID" value="CEG42122.1"/>
    <property type="molecule type" value="Genomic_DNA"/>
</dbReference>
<evidence type="ECO:0000313" key="14">
    <source>
        <dbReference type="Proteomes" id="UP000054928"/>
    </source>
</evidence>
<dbReference type="InterPro" id="IPR012340">
    <property type="entry name" value="NA-bd_OB-fold"/>
</dbReference>
<keyword evidence="3" id="KW-0698">rRNA processing</keyword>
<dbReference type="InterPro" id="IPR050180">
    <property type="entry name" value="RNR_Ribonuclease"/>
</dbReference>
<dbReference type="InterPro" id="IPR001900">
    <property type="entry name" value="RNase_II/R"/>
</dbReference>
<dbReference type="SUPFAM" id="SSF50249">
    <property type="entry name" value="Nucleic acid-binding proteins"/>
    <property type="match status" value="3"/>
</dbReference>
<dbReference type="CDD" id="cd09862">
    <property type="entry name" value="PIN_Rrp44-like"/>
    <property type="match status" value="1"/>
</dbReference>
<accession>A0A0P1AMV5</accession>
<evidence type="ECO:0000256" key="4">
    <source>
        <dbReference type="ARBA" id="ARBA00022722"/>
    </source>
</evidence>
<dbReference type="Gene3D" id="2.40.50.700">
    <property type="match status" value="1"/>
</dbReference>
<organism evidence="13 14">
    <name type="scientific">Plasmopara halstedii</name>
    <name type="common">Downy mildew of sunflower</name>
    <dbReference type="NCBI Taxonomy" id="4781"/>
    <lineage>
        <taxon>Eukaryota</taxon>
        <taxon>Sar</taxon>
        <taxon>Stramenopiles</taxon>
        <taxon>Oomycota</taxon>
        <taxon>Peronosporomycetes</taxon>
        <taxon>Peronosporales</taxon>
        <taxon>Peronosporaceae</taxon>
        <taxon>Plasmopara</taxon>
    </lineage>
</organism>
<dbReference type="GO" id="GO:0006364">
    <property type="term" value="P:rRNA processing"/>
    <property type="evidence" value="ECO:0007669"/>
    <property type="project" value="UniProtKB-KW"/>
</dbReference>
<dbReference type="GO" id="GO:0000176">
    <property type="term" value="C:nuclear exosome (RNase complex)"/>
    <property type="evidence" value="ECO:0007669"/>
    <property type="project" value="UniProtKB-ARBA"/>
</dbReference>
<dbReference type="OrthoDB" id="372421at2759"/>
<dbReference type="GO" id="GO:0071031">
    <property type="term" value="P:nuclear mRNA surveillance of mRNA 3'-end processing"/>
    <property type="evidence" value="ECO:0007669"/>
    <property type="project" value="TreeGrafter"/>
</dbReference>
<dbReference type="Gene3D" id="2.40.50.690">
    <property type="match status" value="1"/>
</dbReference>
<dbReference type="GO" id="GO:0004519">
    <property type="term" value="F:endonuclease activity"/>
    <property type="evidence" value="ECO:0007669"/>
    <property type="project" value="TreeGrafter"/>
</dbReference>
<keyword evidence="5" id="KW-0378">Hydrolase</keyword>
<dbReference type="Gene3D" id="3.40.50.1010">
    <property type="entry name" value="5'-nuclease"/>
    <property type="match status" value="1"/>
</dbReference>
<evidence type="ECO:0000256" key="2">
    <source>
        <dbReference type="ARBA" id="ARBA00005785"/>
    </source>
</evidence>
<name>A0A0P1AMV5_PLAHL</name>
<dbReference type="SMART" id="SM00955">
    <property type="entry name" value="RNB"/>
    <property type="match status" value="1"/>
</dbReference>
<reference evidence="14" key="1">
    <citation type="submission" date="2014-09" db="EMBL/GenBank/DDBJ databases">
        <authorList>
            <person name="Sharma Rahul"/>
            <person name="Thines Marco"/>
        </authorList>
    </citation>
    <scope>NUCLEOTIDE SEQUENCE [LARGE SCALE GENOMIC DNA]</scope>
</reference>
<keyword evidence="7 13" id="KW-0269">Exonuclease</keyword>
<keyword evidence="6" id="KW-0271">Exosome</keyword>
<keyword evidence="14" id="KW-1185">Reference proteome</keyword>
<proteinExistence type="inferred from homology"/>
<keyword evidence="9" id="KW-0539">Nucleus</keyword>
<comment type="subcellular location">
    <subcellularLocation>
        <location evidence="1">Nucleus</location>
    </subcellularLocation>
</comment>
<evidence type="ECO:0000256" key="6">
    <source>
        <dbReference type="ARBA" id="ARBA00022835"/>
    </source>
</evidence>
<dbReference type="GO" id="GO:0003723">
    <property type="term" value="F:RNA binding"/>
    <property type="evidence" value="ECO:0007669"/>
    <property type="project" value="UniProtKB-KW"/>
</dbReference>
<evidence type="ECO:0000256" key="3">
    <source>
        <dbReference type="ARBA" id="ARBA00022552"/>
    </source>
</evidence>
<dbReference type="Pfam" id="PF17216">
    <property type="entry name" value="Rrp44_CSD1"/>
    <property type="match status" value="1"/>
</dbReference>
<dbReference type="Pfam" id="PF17215">
    <property type="entry name" value="Rrp44_S1"/>
    <property type="match status" value="1"/>
</dbReference>
<dbReference type="STRING" id="4781.A0A0P1AMV5"/>
<dbReference type="Gene3D" id="2.40.50.140">
    <property type="entry name" value="Nucleic acid-binding proteins"/>
    <property type="match status" value="1"/>
</dbReference>
<dbReference type="GO" id="GO:0000177">
    <property type="term" value="C:cytoplasmic exosome (RNase complex)"/>
    <property type="evidence" value="ECO:0007669"/>
    <property type="project" value="TreeGrafter"/>
</dbReference>
<evidence type="ECO:0000256" key="10">
    <source>
        <dbReference type="ARBA" id="ARBA00077930"/>
    </source>
</evidence>
<evidence type="ECO:0000256" key="11">
    <source>
        <dbReference type="RuleBase" id="RU003901"/>
    </source>
</evidence>
<dbReference type="RefSeq" id="XP_024578491.1">
    <property type="nucleotide sequence ID" value="XM_024727967.1"/>
</dbReference>
<dbReference type="PANTHER" id="PTHR23355">
    <property type="entry name" value="RIBONUCLEASE"/>
    <property type="match status" value="1"/>
</dbReference>
<evidence type="ECO:0000313" key="13">
    <source>
        <dbReference type="EMBL" id="CEG42122.1"/>
    </source>
</evidence>
<keyword evidence="4" id="KW-0540">Nuclease</keyword>
<dbReference type="FunFam" id="2.40.50.700:FF:000001">
    <property type="entry name" value="Exosome complex exonuclease exoribonuclease (Rrp44)"/>
    <property type="match status" value="1"/>
</dbReference>
<evidence type="ECO:0000256" key="8">
    <source>
        <dbReference type="ARBA" id="ARBA00022884"/>
    </source>
</evidence>
<protein>
    <recommendedName>
        <fullName evidence="10">Ribosomal RNA-processing protein 44</fullName>
    </recommendedName>
</protein>
<dbReference type="PANTHER" id="PTHR23355:SF35">
    <property type="entry name" value="EXOSOME COMPLEX EXONUCLEASE RRP44"/>
    <property type="match status" value="1"/>
</dbReference>
<dbReference type="GeneID" id="36407479"/>